<sequence>MKTTTAKQGSVTVHTINGKLRIRLPGNIANGKQYHFYTGLDDTPFYRKQVMMIALTFASKGKCDVPKGNRYAIASQCALHLQTDTYC</sequence>
<dbReference type="AlphaFoldDB" id="A0A951QMI2"/>
<dbReference type="Proteomes" id="UP000729701">
    <property type="component" value="Unassembled WGS sequence"/>
</dbReference>
<evidence type="ECO:0000313" key="2">
    <source>
        <dbReference type="Proteomes" id="UP000729701"/>
    </source>
</evidence>
<dbReference type="EMBL" id="JAHHGZ010000006">
    <property type="protein sequence ID" value="MBW4667240.1"/>
    <property type="molecule type" value="Genomic_DNA"/>
</dbReference>
<comment type="caution">
    <text evidence="1">The sequence shown here is derived from an EMBL/GenBank/DDBJ whole genome shotgun (WGS) entry which is preliminary data.</text>
</comment>
<organism evidence="1 2">
    <name type="scientific">Cyanomargarita calcarea GSE-NOS-MK-12-04C</name>
    <dbReference type="NCBI Taxonomy" id="2839659"/>
    <lineage>
        <taxon>Bacteria</taxon>
        <taxon>Bacillati</taxon>
        <taxon>Cyanobacteriota</taxon>
        <taxon>Cyanophyceae</taxon>
        <taxon>Nostocales</taxon>
        <taxon>Cyanomargaritaceae</taxon>
        <taxon>Cyanomargarita</taxon>
    </lineage>
</organism>
<accession>A0A951QMI2</accession>
<gene>
    <name evidence="1" type="ORF">KME60_07300</name>
</gene>
<name>A0A951QMI2_9CYAN</name>
<reference evidence="1" key="1">
    <citation type="submission" date="2021-05" db="EMBL/GenBank/DDBJ databases">
        <authorList>
            <person name="Pietrasiak N."/>
            <person name="Ward R."/>
            <person name="Stajich J.E."/>
            <person name="Kurbessoian T."/>
        </authorList>
    </citation>
    <scope>NUCLEOTIDE SEQUENCE</scope>
    <source>
        <strain evidence="1">GSE-NOS-MK-12-04C</strain>
    </source>
</reference>
<evidence type="ECO:0000313" key="1">
    <source>
        <dbReference type="EMBL" id="MBW4667240.1"/>
    </source>
</evidence>
<reference evidence="1" key="2">
    <citation type="journal article" date="2022" name="Microbiol. Resour. Announc.">
        <title>Metagenome Sequencing to Explore Phylogenomics of Terrestrial Cyanobacteria.</title>
        <authorList>
            <person name="Ward R.D."/>
            <person name="Stajich J.E."/>
            <person name="Johansen J.R."/>
            <person name="Huntemann M."/>
            <person name="Clum A."/>
            <person name="Foster B."/>
            <person name="Foster B."/>
            <person name="Roux S."/>
            <person name="Palaniappan K."/>
            <person name="Varghese N."/>
            <person name="Mukherjee S."/>
            <person name="Reddy T.B.K."/>
            <person name="Daum C."/>
            <person name="Copeland A."/>
            <person name="Chen I.A."/>
            <person name="Ivanova N.N."/>
            <person name="Kyrpides N.C."/>
            <person name="Shapiro N."/>
            <person name="Eloe-Fadrosh E.A."/>
            <person name="Pietrasiak N."/>
        </authorList>
    </citation>
    <scope>NUCLEOTIDE SEQUENCE</scope>
    <source>
        <strain evidence="1">GSE-NOS-MK-12-04C</strain>
    </source>
</reference>
<proteinExistence type="predicted"/>
<protein>
    <submittedName>
        <fullName evidence="1">Uncharacterized protein</fullName>
    </submittedName>
</protein>